<dbReference type="GO" id="GO:0003855">
    <property type="term" value="F:3-dehydroquinate dehydratase activity"/>
    <property type="evidence" value="ECO:0007669"/>
    <property type="project" value="UniProtKB-UniRule"/>
</dbReference>
<comment type="similarity">
    <text evidence="3 7">Belongs to the type-II 3-dehydroquinase family.</text>
</comment>
<feature type="active site" description="Proton donor" evidence="7 8">
    <location>
        <position position="95"/>
    </location>
</feature>
<comment type="caution">
    <text evidence="11">The sequence shown here is derived from an EMBL/GenBank/DDBJ whole genome shotgun (WGS) entry which is preliminary data.</text>
</comment>
<dbReference type="Gene3D" id="3.40.50.9100">
    <property type="entry name" value="Dehydroquinase, class II"/>
    <property type="match status" value="1"/>
</dbReference>
<feature type="binding site" evidence="7 9">
    <location>
        <position position="106"/>
    </location>
    <ligand>
        <name>substrate</name>
    </ligand>
</feature>
<dbReference type="InterPro" id="IPR001874">
    <property type="entry name" value="DHquinase_II"/>
</dbReference>
<dbReference type="InterPro" id="IPR018509">
    <property type="entry name" value="DHquinase_II_CS"/>
</dbReference>
<feature type="active site" description="Proton acceptor" evidence="7 8">
    <location>
        <position position="22"/>
    </location>
</feature>
<evidence type="ECO:0000256" key="6">
    <source>
        <dbReference type="ARBA" id="ARBA00023239"/>
    </source>
</evidence>
<feature type="binding site" evidence="7 9">
    <location>
        <position position="82"/>
    </location>
    <ligand>
        <name>substrate</name>
    </ligand>
</feature>
<dbReference type="GO" id="GO:0009073">
    <property type="term" value="P:aromatic amino acid family biosynthetic process"/>
    <property type="evidence" value="ECO:0007669"/>
    <property type="project" value="UniProtKB-KW"/>
</dbReference>
<dbReference type="GO" id="GO:0019631">
    <property type="term" value="P:quinate catabolic process"/>
    <property type="evidence" value="ECO:0007669"/>
    <property type="project" value="TreeGrafter"/>
</dbReference>
<comment type="subunit">
    <text evidence="4 7">Homododecamer.</text>
</comment>
<dbReference type="HAMAP" id="MF_00169">
    <property type="entry name" value="AroQ"/>
    <property type="match status" value="1"/>
</dbReference>
<dbReference type="PANTHER" id="PTHR21272:SF3">
    <property type="entry name" value="CATABOLIC 3-DEHYDROQUINASE"/>
    <property type="match status" value="1"/>
</dbReference>
<dbReference type="RefSeq" id="WP_012242823.1">
    <property type="nucleotide sequence ID" value="NZ_JACAOE010000001.1"/>
</dbReference>
<evidence type="ECO:0000256" key="9">
    <source>
        <dbReference type="PIRSR" id="PIRSR001399-2"/>
    </source>
</evidence>
<dbReference type="AlphaFoldDB" id="A0A553IHL0"/>
<evidence type="ECO:0000313" key="11">
    <source>
        <dbReference type="EMBL" id="TRX99689.1"/>
    </source>
</evidence>
<name>A0A553IHL0_ACHLA</name>
<comment type="catalytic activity">
    <reaction evidence="1 7">
        <text>3-dehydroquinate = 3-dehydroshikimate + H2O</text>
        <dbReference type="Rhea" id="RHEA:21096"/>
        <dbReference type="ChEBI" id="CHEBI:15377"/>
        <dbReference type="ChEBI" id="CHEBI:16630"/>
        <dbReference type="ChEBI" id="CHEBI:32364"/>
        <dbReference type="EC" id="4.2.1.10"/>
    </reaction>
</comment>
<evidence type="ECO:0000256" key="1">
    <source>
        <dbReference type="ARBA" id="ARBA00001864"/>
    </source>
</evidence>
<dbReference type="EMBL" id="VKID01000001">
    <property type="protein sequence ID" value="TRX99689.1"/>
    <property type="molecule type" value="Genomic_DNA"/>
</dbReference>
<dbReference type="CDD" id="cd00466">
    <property type="entry name" value="DHQase_II"/>
    <property type="match status" value="1"/>
</dbReference>
<dbReference type="OMA" id="AYTHYSY"/>
<dbReference type="PIRSF" id="PIRSF001399">
    <property type="entry name" value="DHquinase_II"/>
    <property type="match status" value="1"/>
</dbReference>
<feature type="binding site" evidence="7 9">
    <location>
        <position position="75"/>
    </location>
    <ligand>
        <name>substrate</name>
    </ligand>
</feature>
<dbReference type="GO" id="GO:0008652">
    <property type="term" value="P:amino acid biosynthetic process"/>
    <property type="evidence" value="ECO:0007669"/>
    <property type="project" value="UniProtKB-KW"/>
</dbReference>
<dbReference type="NCBIfam" id="NF003807">
    <property type="entry name" value="PRK05395.1-4"/>
    <property type="match status" value="1"/>
</dbReference>
<dbReference type="PANTHER" id="PTHR21272">
    <property type="entry name" value="CATABOLIC 3-DEHYDROQUINASE"/>
    <property type="match status" value="1"/>
</dbReference>
<accession>A0A553IHL0</accession>
<sequence length="141" mass="16270">MKIAIVHGPNLNMLGKRDVNHYGMMTLDDINCHIQNTFPKVDFEFFQSNHEGAIIDFLQETACDAIVINAGAYTHTSIAIRDCLETIKLIKVEVHLSNIYEREAFRKINYIKDVVNQTFFGKKEQSYMDAVTYILEKMSNF</sequence>
<comment type="pathway">
    <text evidence="2 7">Metabolic intermediate biosynthesis; chorismate biosynthesis; chorismate from D-erythrose 4-phosphate and phosphoenolpyruvate: step 3/7.</text>
</comment>
<evidence type="ECO:0000256" key="8">
    <source>
        <dbReference type="PIRSR" id="PIRSR001399-1"/>
    </source>
</evidence>
<dbReference type="UniPathway" id="UPA00053">
    <property type="reaction ID" value="UER00086"/>
</dbReference>
<proteinExistence type="inferred from homology"/>
<dbReference type="GO" id="GO:0009423">
    <property type="term" value="P:chorismate biosynthetic process"/>
    <property type="evidence" value="ECO:0007669"/>
    <property type="project" value="UniProtKB-UniRule"/>
</dbReference>
<evidence type="ECO:0000256" key="7">
    <source>
        <dbReference type="HAMAP-Rule" id="MF_00169"/>
    </source>
</evidence>
<comment type="function">
    <text evidence="7">Catalyzes a trans-dehydration via an enolate intermediate.</text>
</comment>
<dbReference type="PROSITE" id="PS01029">
    <property type="entry name" value="DEHYDROQUINASE_II"/>
    <property type="match status" value="1"/>
</dbReference>
<keyword evidence="7" id="KW-0028">Amino-acid biosynthesis</keyword>
<dbReference type="Pfam" id="PF01220">
    <property type="entry name" value="DHquinase_II"/>
    <property type="match status" value="1"/>
</dbReference>
<evidence type="ECO:0000256" key="2">
    <source>
        <dbReference type="ARBA" id="ARBA00004902"/>
    </source>
</evidence>
<feature type="binding site" evidence="7 9">
    <location>
        <position position="69"/>
    </location>
    <ligand>
        <name>substrate</name>
    </ligand>
</feature>
<dbReference type="InterPro" id="IPR036441">
    <property type="entry name" value="DHquinase_II_sf"/>
</dbReference>
<dbReference type="SUPFAM" id="SSF52304">
    <property type="entry name" value="Type II 3-dehydroquinate dehydratase"/>
    <property type="match status" value="1"/>
</dbReference>
<organism evidence="11 12">
    <name type="scientific">Acholeplasma laidlawii</name>
    <dbReference type="NCBI Taxonomy" id="2148"/>
    <lineage>
        <taxon>Bacteria</taxon>
        <taxon>Bacillati</taxon>
        <taxon>Mycoplasmatota</taxon>
        <taxon>Mollicutes</taxon>
        <taxon>Acholeplasmatales</taxon>
        <taxon>Acholeplasmataceae</taxon>
        <taxon>Acholeplasma</taxon>
    </lineage>
</organism>
<gene>
    <name evidence="7" type="primary">aroQ</name>
    <name evidence="11" type="ORF">FNV44_01220</name>
</gene>
<dbReference type="NCBIfam" id="NF003805">
    <property type="entry name" value="PRK05395.1-2"/>
    <property type="match status" value="1"/>
</dbReference>
<reference evidence="11 12" key="1">
    <citation type="submission" date="2019-07" db="EMBL/GenBank/DDBJ databases">
        <title>Genome sequence of Acholeplasma laidlawii strain with increased resistance to erythromycin.</title>
        <authorList>
            <person name="Medvedeva E.S."/>
            <person name="Baranova N.B."/>
            <person name="Siniagina M.N."/>
            <person name="Mouzykantov A."/>
            <person name="Chernova O.A."/>
            <person name="Chernov V.M."/>
        </authorList>
    </citation>
    <scope>NUCLEOTIDE SEQUENCE [LARGE SCALE GENOMIC DNA]</scope>
    <source>
        <strain evidence="11 12">PG8REry</strain>
    </source>
</reference>
<dbReference type="EC" id="4.2.1.10" evidence="5 7"/>
<keyword evidence="7" id="KW-0057">Aromatic amino acid biosynthesis</keyword>
<evidence type="ECO:0000313" key="12">
    <source>
        <dbReference type="Proteomes" id="UP000315938"/>
    </source>
</evidence>
<dbReference type="Proteomes" id="UP000315938">
    <property type="component" value="Unassembled WGS sequence"/>
</dbReference>
<keyword evidence="6 7" id="KW-0456">Lyase</keyword>
<evidence type="ECO:0000256" key="5">
    <source>
        <dbReference type="ARBA" id="ARBA00012060"/>
    </source>
</evidence>
<feature type="site" description="Transition state stabilizer" evidence="7 10">
    <location>
        <position position="17"/>
    </location>
</feature>
<feature type="binding site" evidence="7 9">
    <location>
        <begin position="96"/>
        <end position="97"/>
    </location>
    <ligand>
        <name>substrate</name>
    </ligand>
</feature>
<evidence type="ECO:0000256" key="4">
    <source>
        <dbReference type="ARBA" id="ARBA00011193"/>
    </source>
</evidence>
<evidence type="ECO:0000256" key="3">
    <source>
        <dbReference type="ARBA" id="ARBA00011037"/>
    </source>
</evidence>
<protein>
    <recommendedName>
        <fullName evidence="5 7">3-dehydroquinate dehydratase</fullName>
        <shortName evidence="7">3-dehydroquinase</shortName>
        <ecNumber evidence="5 7">4.2.1.10</ecNumber>
    </recommendedName>
    <alternativeName>
        <fullName evidence="7">Type II DHQase</fullName>
    </alternativeName>
</protein>
<dbReference type="GeneID" id="41339032"/>
<evidence type="ECO:0000256" key="10">
    <source>
        <dbReference type="PIRSR" id="PIRSR001399-3"/>
    </source>
</evidence>